<gene>
    <name evidence="3" type="ORF">ALC60_02879</name>
</gene>
<protein>
    <recommendedName>
        <fullName evidence="2">DUF4776 domain-containing protein</fullName>
    </recommendedName>
</protein>
<dbReference type="Proteomes" id="UP000075809">
    <property type="component" value="Unassembled WGS sequence"/>
</dbReference>
<evidence type="ECO:0000256" key="1">
    <source>
        <dbReference type="SAM" id="MobiDB-lite"/>
    </source>
</evidence>
<dbReference type="AlphaFoldDB" id="A0A151XCR8"/>
<accession>A0A151XCR8</accession>
<dbReference type="Pfam" id="PF16003">
    <property type="entry name" value="DUF4776"/>
    <property type="match status" value="1"/>
</dbReference>
<name>A0A151XCR8_9HYME</name>
<feature type="compositionally biased region" description="Basic and acidic residues" evidence="1">
    <location>
        <begin position="872"/>
        <end position="881"/>
    </location>
</feature>
<evidence type="ECO:0000313" key="4">
    <source>
        <dbReference type="Proteomes" id="UP000075809"/>
    </source>
</evidence>
<evidence type="ECO:0000313" key="3">
    <source>
        <dbReference type="EMBL" id="KYQ58147.1"/>
    </source>
</evidence>
<feature type="domain" description="DUF4776" evidence="2">
    <location>
        <begin position="926"/>
        <end position="1084"/>
    </location>
</feature>
<sequence>MSCFGGHDEQIYLIEILIDKLTLTPGKIKDIGEHPIVIKIKLLDFPVFEFTRDDSDASKRDQDVRFMVGKCCLFVKRPRDLVQGLRSSSLKIGVFRADETYPTAEAELTLPGCLCDQISMLGNDPENQPKPFMVKGGIHLVDPGEEPSGTLHMELIVACLGRIFKTHYELRPKSFISGEQDKEREIRVTRFVPPEFLDKEISKDVVLQEITPKPKVKKAKAKKRKDKKAKKEREQLYMLEILIDHLNLCPEKTVSNKGCDLMIRIGFVDLKPIDVVAQESIKINDGRTRSKENGFSNEYISCEGKTCLLVRTPNNLIRSVKSTPLSIEVYRISLEEDHNNRSRDDAGFVLFCAATAFLPTSFYDRIIAAKDKIDGLSKSYVLTKIYTLTDEHGNPCGSVSMCMRLSCFGSSIINHLTLRDKSFILRGFPLGWELSCTKLSDENENNERHMKKCDNNTSLLYKILDPTYSKLYNQEGRTETEPVLTRPESPPRISMNQPGFEKLTSAEKLNDHKYRGLVYEIYHDEPTCSCLPTDRSMHPMMCRSGCVRSCCMALRNPDSLKKFPSLATLASDNFYLKSDIEQNVTYHDSTRLRGGEDTEDNYLNNKASWDEGYTWRENDINLKTRMMGGSDYGASACALSEATTVIYEKSKRTGANLLRRSRPRTADGIKGTACICPRKVSSPWKTNASRCSKKSCVGADCMIRAFKEVQEFVDSLGKVPGMEGLGLMDPSESPYFGRDIQRDYTIQETPSERKRGYPISAPPASTVQCPAPCNTQIGKPTASTLSAPYVASTSIIPGRPGVVREAIPLLPETTLLPLAVKPSKKKEDKKEEKLEKQKELDVTTSAPLDVNVGPCGEPKCKSRRKKKNNRTVPHDVEESETKPIQTLPPSTIAAKAVGKLIEKRRYLKGKPGPSGDRDRGPIKVSRRVMRYVYSIGDVYPGTNYGHKNCIDPRFRVPANMGWLWNTRATVGKLKPRIGWKPGAIGRYLNEMLKEAKGASMEDYRARSIPSRTSLRRGKVYKSMSYVSQVKKESEEDAEPPPTLHIHRKDGTYYVTMYPIRQETTADVAQLEEPMKPLQFKIVRNKDDASVASSSTASDMEIEFSPPAAVNRYRKKPDVIHVDTQVRQQEILDAFMLTDDTPKMKKEKRGRRERKGKK</sequence>
<feature type="region of interest" description="Disordered" evidence="1">
    <location>
        <begin position="475"/>
        <end position="498"/>
    </location>
</feature>
<keyword evidence="4" id="KW-1185">Reference proteome</keyword>
<reference evidence="3 4" key="1">
    <citation type="submission" date="2015-09" db="EMBL/GenBank/DDBJ databases">
        <title>Trachymyrmex zeteki WGS genome.</title>
        <authorList>
            <person name="Nygaard S."/>
            <person name="Hu H."/>
            <person name="Boomsma J."/>
            <person name="Zhang G."/>
        </authorList>
    </citation>
    <scope>NUCLEOTIDE SEQUENCE [LARGE SCALE GENOMIC DNA]</scope>
    <source>
        <strain evidence="3">Tzet28-1</strain>
        <tissue evidence="3">Whole body</tissue>
    </source>
</reference>
<dbReference type="PANTHER" id="PTHR39079:SF1">
    <property type="entry name" value="GH11706P-RELATED"/>
    <property type="match status" value="1"/>
</dbReference>
<feature type="region of interest" description="Disordered" evidence="1">
    <location>
        <begin position="821"/>
        <end position="840"/>
    </location>
</feature>
<feature type="region of interest" description="Disordered" evidence="1">
    <location>
        <begin position="853"/>
        <end position="882"/>
    </location>
</feature>
<dbReference type="STRING" id="64791.A0A151XCR8"/>
<feature type="compositionally biased region" description="Basic and acidic residues" evidence="1">
    <location>
        <begin position="825"/>
        <end position="840"/>
    </location>
</feature>
<evidence type="ECO:0000259" key="2">
    <source>
        <dbReference type="Pfam" id="PF16003"/>
    </source>
</evidence>
<dbReference type="PANTHER" id="PTHR39079">
    <property type="entry name" value="FI08034P-RELATED"/>
    <property type="match status" value="1"/>
</dbReference>
<proteinExistence type="predicted"/>
<organism evidence="3 4">
    <name type="scientific">Mycetomoellerius zeteki</name>
    <dbReference type="NCBI Taxonomy" id="64791"/>
    <lineage>
        <taxon>Eukaryota</taxon>
        <taxon>Metazoa</taxon>
        <taxon>Ecdysozoa</taxon>
        <taxon>Arthropoda</taxon>
        <taxon>Hexapoda</taxon>
        <taxon>Insecta</taxon>
        <taxon>Pterygota</taxon>
        <taxon>Neoptera</taxon>
        <taxon>Endopterygota</taxon>
        <taxon>Hymenoptera</taxon>
        <taxon>Apocrita</taxon>
        <taxon>Aculeata</taxon>
        <taxon>Formicoidea</taxon>
        <taxon>Formicidae</taxon>
        <taxon>Myrmicinae</taxon>
        <taxon>Mycetomoellerius</taxon>
    </lineage>
</organism>
<dbReference type="EMBL" id="KQ982298">
    <property type="protein sequence ID" value="KYQ58147.1"/>
    <property type="molecule type" value="Genomic_DNA"/>
</dbReference>
<dbReference type="InterPro" id="IPR031949">
    <property type="entry name" value="DUF4776"/>
</dbReference>
<feature type="compositionally biased region" description="Basic residues" evidence="1">
    <location>
        <begin position="1144"/>
        <end position="1157"/>
    </location>
</feature>
<dbReference type="Pfam" id="PF14924">
    <property type="entry name" value="MAP10_N"/>
    <property type="match status" value="2"/>
</dbReference>
<feature type="region of interest" description="Disordered" evidence="1">
    <location>
        <begin position="1136"/>
        <end position="1157"/>
    </location>
</feature>